<feature type="region of interest" description="Disordered" evidence="1">
    <location>
        <begin position="111"/>
        <end position="157"/>
    </location>
</feature>
<feature type="compositionally biased region" description="Low complexity" evidence="1">
    <location>
        <begin position="74"/>
        <end position="84"/>
    </location>
</feature>
<keyword evidence="2" id="KW-1185">Reference proteome</keyword>
<evidence type="ECO:0000313" key="2">
    <source>
        <dbReference type="Proteomes" id="UP000515158"/>
    </source>
</evidence>
<name>A0A6P8YNV6_THRPL</name>
<feature type="region of interest" description="Disordered" evidence="1">
    <location>
        <begin position="41"/>
        <end position="96"/>
    </location>
</feature>
<feature type="compositionally biased region" description="Basic and acidic residues" evidence="1">
    <location>
        <begin position="49"/>
        <end position="61"/>
    </location>
</feature>
<proteinExistence type="predicted"/>
<dbReference type="RefSeq" id="XP_034235762.1">
    <property type="nucleotide sequence ID" value="XM_034379871.1"/>
</dbReference>
<dbReference type="OrthoDB" id="7549404at2759"/>
<evidence type="ECO:0000313" key="3">
    <source>
        <dbReference type="RefSeq" id="XP_034235762.1"/>
    </source>
</evidence>
<organism evidence="3">
    <name type="scientific">Thrips palmi</name>
    <name type="common">Melon thrips</name>
    <dbReference type="NCBI Taxonomy" id="161013"/>
    <lineage>
        <taxon>Eukaryota</taxon>
        <taxon>Metazoa</taxon>
        <taxon>Ecdysozoa</taxon>
        <taxon>Arthropoda</taxon>
        <taxon>Hexapoda</taxon>
        <taxon>Insecta</taxon>
        <taxon>Pterygota</taxon>
        <taxon>Neoptera</taxon>
        <taxon>Paraneoptera</taxon>
        <taxon>Thysanoptera</taxon>
        <taxon>Terebrantia</taxon>
        <taxon>Thripoidea</taxon>
        <taxon>Thripidae</taxon>
        <taxon>Thrips</taxon>
    </lineage>
</organism>
<gene>
    <name evidence="3" type="primary">LOC117642064</name>
</gene>
<dbReference type="Proteomes" id="UP000515158">
    <property type="component" value="Unplaced"/>
</dbReference>
<dbReference type="KEGG" id="tpal:117642064"/>
<dbReference type="AlphaFoldDB" id="A0A6P8YNV6"/>
<feature type="compositionally biased region" description="Acidic residues" evidence="1">
    <location>
        <begin position="112"/>
        <end position="123"/>
    </location>
</feature>
<protein>
    <submittedName>
        <fullName evidence="3">Serine-aspartate repeat-containing protein C-like</fullName>
    </submittedName>
</protein>
<dbReference type="GeneID" id="117642064"/>
<dbReference type="InParanoid" id="A0A6P8YNV6"/>
<sequence>MPPERRRGPYKRYLKNPDLTVPQRTLWWRRHFQAAVRDDQLDVNDEFENQVHDLDEHEHQEQGNGTDGPDDDSSSASSMSSSSAGEPANDSGEEMEEAFQNNDYLQAIDLSESSDESDSDSEMEDRNHSDSDNESEQSDASNHENIPPVENHNQHHQDAIAPNEDENNEVVRGPPLFQGCPLDRAESDILLMSFVLRWGLEEKGVADLLSLIDSYLPCSVMGSSYLFFKRFPIHDLSNVRYTCSECFAFLPREFEPDVSCENCGSQMVKKTLKKKKELLC</sequence>
<accession>A0A6P8YNV6</accession>
<reference evidence="3" key="1">
    <citation type="submission" date="2025-08" db="UniProtKB">
        <authorList>
            <consortium name="RefSeq"/>
        </authorList>
    </citation>
    <scope>IDENTIFICATION</scope>
    <source>
        <tissue evidence="3">Total insect</tissue>
    </source>
</reference>
<evidence type="ECO:0000256" key="1">
    <source>
        <dbReference type="SAM" id="MobiDB-lite"/>
    </source>
</evidence>